<evidence type="ECO:0000256" key="3">
    <source>
        <dbReference type="ARBA" id="ARBA00022694"/>
    </source>
</evidence>
<dbReference type="InterPro" id="IPR016192">
    <property type="entry name" value="APOBEC/CMP_deaminase_Zn-bd"/>
</dbReference>
<feature type="domain" description="CMP/dCMP-type deaminase" evidence="9">
    <location>
        <begin position="1"/>
        <end position="128"/>
    </location>
</feature>
<organism evidence="10 11">
    <name type="scientific">Canibacter oris</name>
    <dbReference type="NCBI Taxonomy" id="1365628"/>
    <lineage>
        <taxon>Bacteria</taxon>
        <taxon>Bacillati</taxon>
        <taxon>Actinomycetota</taxon>
        <taxon>Actinomycetes</taxon>
        <taxon>Micrococcales</taxon>
        <taxon>Microbacteriaceae</taxon>
        <taxon>Canibacter</taxon>
    </lineage>
</organism>
<name>A0A840DQH7_9MICO</name>
<sequence>MTFYTAVEEAQVRAALAHLRGGSASEVPVAAVVFDAAGEVIGVGTNTRATTGDYAGHAEIVALNAAALARQDRVLSDCTLAVTLEPCVMCAGAILASRVGKVVFGAWDDKAGAAGSVYDVLRDGYLPHPVPEVTGGVCATECAAELQRFFAAKR</sequence>
<evidence type="ECO:0000313" key="11">
    <source>
        <dbReference type="Proteomes" id="UP000571183"/>
    </source>
</evidence>
<evidence type="ECO:0000256" key="1">
    <source>
        <dbReference type="ARBA" id="ARBA00010669"/>
    </source>
</evidence>
<dbReference type="InterPro" id="IPR002125">
    <property type="entry name" value="CMP_dCMP_dom"/>
</dbReference>
<dbReference type="InterPro" id="IPR016193">
    <property type="entry name" value="Cytidine_deaminase-like"/>
</dbReference>
<dbReference type="SUPFAM" id="SSF53927">
    <property type="entry name" value="Cytidine deaminase-like"/>
    <property type="match status" value="1"/>
</dbReference>
<keyword evidence="6 8" id="KW-0862">Zinc</keyword>
<feature type="binding site" evidence="8">
    <location>
        <position position="90"/>
    </location>
    <ligand>
        <name>Zn(2+)</name>
        <dbReference type="ChEBI" id="CHEBI:29105"/>
        <note>catalytic</note>
    </ligand>
</feature>
<dbReference type="Proteomes" id="UP000571183">
    <property type="component" value="Unassembled WGS sequence"/>
</dbReference>
<feature type="active site" description="Proton donor" evidence="8">
    <location>
        <position position="59"/>
    </location>
</feature>
<protein>
    <recommendedName>
        <fullName evidence="8">tRNA-specific adenosine deaminase</fullName>
        <ecNumber evidence="8">3.5.4.33</ecNumber>
    </recommendedName>
</protein>
<keyword evidence="4 8" id="KW-0479">Metal-binding</keyword>
<dbReference type="InterPro" id="IPR028883">
    <property type="entry name" value="tRNA_aden_deaminase"/>
</dbReference>
<evidence type="ECO:0000259" key="9">
    <source>
        <dbReference type="PROSITE" id="PS51747"/>
    </source>
</evidence>
<dbReference type="RefSeq" id="WP_183304520.1">
    <property type="nucleotide sequence ID" value="NZ_JACIFD010000006.1"/>
</dbReference>
<comment type="subunit">
    <text evidence="2 8">Homodimer.</text>
</comment>
<accession>A0A840DQH7</accession>
<evidence type="ECO:0000256" key="7">
    <source>
        <dbReference type="ARBA" id="ARBA00048045"/>
    </source>
</evidence>
<dbReference type="HAMAP" id="MF_00972">
    <property type="entry name" value="tRNA_aden_deaminase"/>
    <property type="match status" value="1"/>
</dbReference>
<comment type="catalytic activity">
    <reaction evidence="7 8">
        <text>adenosine(34) in tRNA + H2O + H(+) = inosine(34) in tRNA + NH4(+)</text>
        <dbReference type="Rhea" id="RHEA:43168"/>
        <dbReference type="Rhea" id="RHEA-COMP:10373"/>
        <dbReference type="Rhea" id="RHEA-COMP:10374"/>
        <dbReference type="ChEBI" id="CHEBI:15377"/>
        <dbReference type="ChEBI" id="CHEBI:15378"/>
        <dbReference type="ChEBI" id="CHEBI:28938"/>
        <dbReference type="ChEBI" id="CHEBI:74411"/>
        <dbReference type="ChEBI" id="CHEBI:82852"/>
        <dbReference type="EC" id="3.5.4.33"/>
    </reaction>
</comment>
<dbReference type="EMBL" id="JACIFD010000006">
    <property type="protein sequence ID" value="MBB4071446.1"/>
    <property type="molecule type" value="Genomic_DNA"/>
</dbReference>
<dbReference type="GO" id="GO:0002100">
    <property type="term" value="P:tRNA wobble adenosine to inosine editing"/>
    <property type="evidence" value="ECO:0007669"/>
    <property type="project" value="UniProtKB-UniRule"/>
</dbReference>
<comment type="cofactor">
    <cofactor evidence="8">
        <name>Zn(2+)</name>
        <dbReference type="ChEBI" id="CHEBI:29105"/>
    </cofactor>
    <text evidence="8">Binds 1 zinc ion per subunit.</text>
</comment>
<dbReference type="GO" id="GO:0052717">
    <property type="term" value="F:tRNA-specific adenosine-34 deaminase activity"/>
    <property type="evidence" value="ECO:0007669"/>
    <property type="project" value="UniProtKB-UniRule"/>
</dbReference>
<dbReference type="Gene3D" id="3.40.140.10">
    <property type="entry name" value="Cytidine Deaminase, domain 2"/>
    <property type="match status" value="1"/>
</dbReference>
<evidence type="ECO:0000256" key="5">
    <source>
        <dbReference type="ARBA" id="ARBA00022801"/>
    </source>
</evidence>
<dbReference type="PROSITE" id="PS00903">
    <property type="entry name" value="CYT_DCMP_DEAMINASES_1"/>
    <property type="match status" value="1"/>
</dbReference>
<evidence type="ECO:0000256" key="8">
    <source>
        <dbReference type="HAMAP-Rule" id="MF_00972"/>
    </source>
</evidence>
<dbReference type="PANTHER" id="PTHR11079:SF202">
    <property type="entry name" value="TRNA-SPECIFIC ADENOSINE DEAMINASE"/>
    <property type="match status" value="1"/>
</dbReference>
<evidence type="ECO:0000256" key="2">
    <source>
        <dbReference type="ARBA" id="ARBA00011738"/>
    </source>
</evidence>
<comment type="function">
    <text evidence="8">Catalyzes the deamination of adenosine to inosine at the wobble position 34 of tRNA(Arg2).</text>
</comment>
<evidence type="ECO:0000313" key="10">
    <source>
        <dbReference type="EMBL" id="MBB4071446.1"/>
    </source>
</evidence>
<proteinExistence type="inferred from homology"/>
<feature type="binding site" evidence="8">
    <location>
        <position position="87"/>
    </location>
    <ligand>
        <name>Zn(2+)</name>
        <dbReference type="ChEBI" id="CHEBI:29105"/>
        <note>catalytic</note>
    </ligand>
</feature>
<dbReference type="AlphaFoldDB" id="A0A840DQH7"/>
<evidence type="ECO:0000256" key="6">
    <source>
        <dbReference type="ARBA" id="ARBA00022833"/>
    </source>
</evidence>
<dbReference type="Pfam" id="PF00383">
    <property type="entry name" value="dCMP_cyt_deam_1"/>
    <property type="match status" value="1"/>
</dbReference>
<dbReference type="PANTHER" id="PTHR11079">
    <property type="entry name" value="CYTOSINE DEAMINASE FAMILY MEMBER"/>
    <property type="match status" value="1"/>
</dbReference>
<dbReference type="GO" id="GO:0008270">
    <property type="term" value="F:zinc ion binding"/>
    <property type="evidence" value="ECO:0007669"/>
    <property type="project" value="UniProtKB-UniRule"/>
</dbReference>
<keyword evidence="5 8" id="KW-0378">Hydrolase</keyword>
<evidence type="ECO:0000256" key="4">
    <source>
        <dbReference type="ARBA" id="ARBA00022723"/>
    </source>
</evidence>
<feature type="binding site" evidence="8">
    <location>
        <position position="57"/>
    </location>
    <ligand>
        <name>Zn(2+)</name>
        <dbReference type="ChEBI" id="CHEBI:29105"/>
        <note>catalytic</note>
    </ligand>
</feature>
<reference evidence="10" key="1">
    <citation type="submission" date="2020-08" db="EMBL/GenBank/DDBJ databases">
        <title>Sequencing the genomes of 1000 actinobacteria strains.</title>
        <authorList>
            <person name="Klenk H.-P."/>
        </authorList>
    </citation>
    <scope>NUCLEOTIDE SEQUENCE [LARGE SCALE GENOMIC DNA]</scope>
    <source>
        <strain evidence="10">DSM 27064</strain>
    </source>
</reference>
<comment type="caution">
    <text evidence="10">The sequence shown here is derived from an EMBL/GenBank/DDBJ whole genome shotgun (WGS) entry which is preliminary data.</text>
</comment>
<comment type="similarity">
    <text evidence="1">Belongs to the cytidine and deoxycytidylate deaminase family. ADAT2 subfamily.</text>
</comment>
<keyword evidence="3 8" id="KW-0819">tRNA processing</keyword>
<dbReference type="CDD" id="cd01285">
    <property type="entry name" value="nucleoside_deaminase"/>
    <property type="match status" value="1"/>
</dbReference>
<dbReference type="EC" id="3.5.4.33" evidence="8"/>
<dbReference type="PROSITE" id="PS51747">
    <property type="entry name" value="CYT_DCMP_DEAMINASES_2"/>
    <property type="match status" value="1"/>
</dbReference>
<keyword evidence="11" id="KW-1185">Reference proteome</keyword>
<gene>
    <name evidence="8" type="primary">tadA</name>
    <name evidence="10" type="ORF">F5897_000750</name>
</gene>